<dbReference type="EMBL" id="BQXS01002639">
    <property type="protein sequence ID" value="GKT32711.1"/>
    <property type="molecule type" value="Genomic_DNA"/>
</dbReference>
<organism evidence="1 2">
    <name type="scientific">Aduncisulcus paluster</name>
    <dbReference type="NCBI Taxonomy" id="2918883"/>
    <lineage>
        <taxon>Eukaryota</taxon>
        <taxon>Metamonada</taxon>
        <taxon>Carpediemonas-like organisms</taxon>
        <taxon>Aduncisulcus</taxon>
    </lineage>
</organism>
<protein>
    <submittedName>
        <fullName evidence="1">Uncharacterized protein</fullName>
    </submittedName>
</protein>
<keyword evidence="2" id="KW-1185">Reference proteome</keyword>
<comment type="caution">
    <text evidence="1">The sequence shown here is derived from an EMBL/GenBank/DDBJ whole genome shotgun (WGS) entry which is preliminary data.</text>
</comment>
<evidence type="ECO:0000313" key="1">
    <source>
        <dbReference type="EMBL" id="GKT32711.1"/>
    </source>
</evidence>
<accession>A0ABQ5KJM4</accession>
<evidence type="ECO:0000313" key="2">
    <source>
        <dbReference type="Proteomes" id="UP001057375"/>
    </source>
</evidence>
<sequence>MIGFWQPTVSVRREPDVMVSSPARSQVIIVILCKATHRDGYYRSRTDLQPKVVAASGRVNCDCGAFEGFVFSCGVFPEAQWRTTVLYREYGQVLLLLPTIRGCGHVDITDVRLISESKPGESESALVSKCGDLLIRNRVSDTLGFSLIVRLRFTNG</sequence>
<feature type="non-terminal residue" evidence="1">
    <location>
        <position position="156"/>
    </location>
</feature>
<gene>
    <name evidence="1" type="ORF">ADUPG1_002332</name>
</gene>
<reference evidence="1" key="1">
    <citation type="submission" date="2022-03" db="EMBL/GenBank/DDBJ databases">
        <title>Draft genome sequence of Aduncisulcus paluster, a free-living microaerophilic Fornicata.</title>
        <authorList>
            <person name="Yuyama I."/>
            <person name="Kume K."/>
            <person name="Tamura T."/>
            <person name="Inagaki Y."/>
            <person name="Hashimoto T."/>
        </authorList>
    </citation>
    <scope>NUCLEOTIDE SEQUENCE</scope>
    <source>
        <strain evidence="1">NY0171</strain>
    </source>
</reference>
<dbReference type="Proteomes" id="UP001057375">
    <property type="component" value="Unassembled WGS sequence"/>
</dbReference>
<name>A0ABQ5KJM4_9EUKA</name>
<proteinExistence type="predicted"/>